<evidence type="ECO:0000313" key="2">
    <source>
        <dbReference type="EMBL" id="KAL3797781.1"/>
    </source>
</evidence>
<dbReference type="AlphaFoldDB" id="A0ABD3QE66"/>
<feature type="transmembrane region" description="Helical" evidence="1">
    <location>
        <begin position="12"/>
        <end position="30"/>
    </location>
</feature>
<dbReference type="EMBL" id="JALLPJ020000240">
    <property type="protein sequence ID" value="KAL3797781.1"/>
    <property type="molecule type" value="Genomic_DNA"/>
</dbReference>
<keyword evidence="3" id="KW-1185">Reference proteome</keyword>
<organism evidence="2 3">
    <name type="scientific">Cyclotella atomus</name>
    <dbReference type="NCBI Taxonomy" id="382360"/>
    <lineage>
        <taxon>Eukaryota</taxon>
        <taxon>Sar</taxon>
        <taxon>Stramenopiles</taxon>
        <taxon>Ochrophyta</taxon>
        <taxon>Bacillariophyta</taxon>
        <taxon>Coscinodiscophyceae</taxon>
        <taxon>Thalassiosirophycidae</taxon>
        <taxon>Stephanodiscales</taxon>
        <taxon>Stephanodiscaceae</taxon>
        <taxon>Cyclotella</taxon>
    </lineage>
</organism>
<accession>A0ABD3QE66</accession>
<evidence type="ECO:0008006" key="4">
    <source>
        <dbReference type="Google" id="ProtNLM"/>
    </source>
</evidence>
<keyword evidence="1" id="KW-0812">Transmembrane</keyword>
<comment type="caution">
    <text evidence="2">The sequence shown here is derived from an EMBL/GenBank/DDBJ whole genome shotgun (WGS) entry which is preliminary data.</text>
</comment>
<name>A0ABD3QE66_9STRA</name>
<protein>
    <recommendedName>
        <fullName evidence="4">EamA domain-containing protein</fullName>
    </recommendedName>
</protein>
<evidence type="ECO:0000256" key="1">
    <source>
        <dbReference type="SAM" id="Phobius"/>
    </source>
</evidence>
<keyword evidence="1" id="KW-1133">Transmembrane helix</keyword>
<sequence>MSIDAQGSGGILPYLALILAQLITSSWHVLGKHVMSQVPYLTPIAFVLIRTVITGSMLLTFGRIFEGSVAMPLLFCDNSTISDDEENGCVDEKQVVVNGNYVGELQSMNGYDGPKHNPTKRRRRKTVWREQFKILRIYIIANTAQRRSTSATAPSINPEILQILGASLAGMLLLPLCYTTGLILTNPTVASVWDGPMIPLGVFFTAIGLGVEKLSRKRPLGQVLSLLLTVGGSVIVLCADFLGPHNSLKDEDGATIGHASHWQFIQGNIVLMGVIGAYTATSLLQKQLTHYPSITLTAWMFMSGFAYCFVY</sequence>
<feature type="transmembrane region" description="Helical" evidence="1">
    <location>
        <begin position="262"/>
        <end position="284"/>
    </location>
</feature>
<feature type="transmembrane region" description="Helical" evidence="1">
    <location>
        <begin position="291"/>
        <end position="310"/>
    </location>
</feature>
<feature type="transmembrane region" description="Helical" evidence="1">
    <location>
        <begin position="42"/>
        <end position="61"/>
    </location>
</feature>
<gene>
    <name evidence="2" type="ORF">ACHAWO_000398</name>
</gene>
<dbReference type="Proteomes" id="UP001530400">
    <property type="component" value="Unassembled WGS sequence"/>
</dbReference>
<feature type="transmembrane region" description="Helical" evidence="1">
    <location>
        <begin position="223"/>
        <end position="242"/>
    </location>
</feature>
<feature type="transmembrane region" description="Helical" evidence="1">
    <location>
        <begin position="163"/>
        <end position="184"/>
    </location>
</feature>
<proteinExistence type="predicted"/>
<reference evidence="2 3" key="1">
    <citation type="submission" date="2024-10" db="EMBL/GenBank/DDBJ databases">
        <title>Updated reference genomes for cyclostephanoid diatoms.</title>
        <authorList>
            <person name="Roberts W.R."/>
            <person name="Alverson A.J."/>
        </authorList>
    </citation>
    <scope>NUCLEOTIDE SEQUENCE [LARGE SCALE GENOMIC DNA]</scope>
    <source>
        <strain evidence="2 3">AJA010-31</strain>
    </source>
</reference>
<keyword evidence="1" id="KW-0472">Membrane</keyword>
<evidence type="ECO:0000313" key="3">
    <source>
        <dbReference type="Proteomes" id="UP001530400"/>
    </source>
</evidence>
<feature type="transmembrane region" description="Helical" evidence="1">
    <location>
        <begin position="190"/>
        <end position="211"/>
    </location>
</feature>